<evidence type="ECO:0000313" key="2">
    <source>
        <dbReference type="EMBL" id="MCP9764969.1"/>
    </source>
</evidence>
<feature type="transmembrane region" description="Helical" evidence="1">
    <location>
        <begin position="12"/>
        <end position="32"/>
    </location>
</feature>
<gene>
    <name evidence="2" type="ORF">EGI31_18705</name>
</gene>
<evidence type="ECO:0000313" key="3">
    <source>
        <dbReference type="Proteomes" id="UP001204144"/>
    </source>
</evidence>
<dbReference type="AlphaFoldDB" id="A0AAE3H6H5"/>
<keyword evidence="1" id="KW-0812">Transmembrane</keyword>
<keyword evidence="1" id="KW-0472">Membrane</keyword>
<dbReference type="RefSeq" id="WP_255038656.1">
    <property type="nucleotide sequence ID" value="NZ_RJUF01000179.1"/>
</dbReference>
<dbReference type="EMBL" id="RJUF01000179">
    <property type="protein sequence ID" value="MCP9764969.1"/>
    <property type="molecule type" value="Genomic_DNA"/>
</dbReference>
<accession>A0AAE3H6H5</accession>
<evidence type="ECO:0008006" key="4">
    <source>
        <dbReference type="Google" id="ProtNLM"/>
    </source>
</evidence>
<reference evidence="2 3" key="1">
    <citation type="submission" date="2018-11" db="EMBL/GenBank/DDBJ databases">
        <title>Novel bacteria species description.</title>
        <authorList>
            <person name="Han J.-H."/>
        </authorList>
    </citation>
    <scope>NUCLEOTIDE SEQUENCE [LARGE SCALE GENOMIC DNA]</scope>
    <source>
        <strain evidence="2 3">KCTC23259</strain>
    </source>
</reference>
<sequence>MNFRMVLVANRVALFVVYFWFGVLKVIGLSPATGLVTDLAHVTLPFFEADKFIVLFGIFECLVGIMWLWPKLAKIAFWLTVFHLITTFLPTFFLPEAAWNQFLTPSLVGQYIIKNLVILASIFTLYFASNPSKRKLMY</sequence>
<protein>
    <recommendedName>
        <fullName evidence="4">DoxX family membrane protein</fullName>
    </recommendedName>
</protein>
<keyword evidence="3" id="KW-1185">Reference proteome</keyword>
<feature type="transmembrane region" description="Helical" evidence="1">
    <location>
        <begin position="107"/>
        <end position="128"/>
    </location>
</feature>
<comment type="caution">
    <text evidence="2">The sequence shown here is derived from an EMBL/GenBank/DDBJ whole genome shotgun (WGS) entry which is preliminary data.</text>
</comment>
<dbReference type="Proteomes" id="UP001204144">
    <property type="component" value="Unassembled WGS sequence"/>
</dbReference>
<organism evidence="2 3">
    <name type="scientific">Lacihabitans soyangensis</name>
    <dbReference type="NCBI Taxonomy" id="869394"/>
    <lineage>
        <taxon>Bacteria</taxon>
        <taxon>Pseudomonadati</taxon>
        <taxon>Bacteroidota</taxon>
        <taxon>Cytophagia</taxon>
        <taxon>Cytophagales</taxon>
        <taxon>Leadbetterellaceae</taxon>
        <taxon>Lacihabitans</taxon>
    </lineage>
</organism>
<proteinExistence type="predicted"/>
<evidence type="ECO:0000256" key="1">
    <source>
        <dbReference type="SAM" id="Phobius"/>
    </source>
</evidence>
<feature type="transmembrane region" description="Helical" evidence="1">
    <location>
        <begin position="76"/>
        <end position="95"/>
    </location>
</feature>
<name>A0AAE3H6H5_9BACT</name>
<keyword evidence="1" id="KW-1133">Transmembrane helix</keyword>
<feature type="transmembrane region" description="Helical" evidence="1">
    <location>
        <begin position="52"/>
        <end position="69"/>
    </location>
</feature>